<keyword evidence="9" id="KW-1185">Reference proteome</keyword>
<feature type="domain" description="Protein kinase" evidence="7">
    <location>
        <begin position="7"/>
        <end position="337"/>
    </location>
</feature>
<keyword evidence="5" id="KW-0067">ATP-binding</keyword>
<dbReference type="PROSITE" id="PS50011">
    <property type="entry name" value="PROTEIN_KINASE_DOM"/>
    <property type="match status" value="1"/>
</dbReference>
<dbReference type="Gene3D" id="1.10.510.10">
    <property type="entry name" value="Transferase(Phosphotransferase) domain 1"/>
    <property type="match status" value="1"/>
</dbReference>
<dbReference type="AlphaFoldDB" id="A0A3R7NVU8"/>
<dbReference type="SMART" id="SM00220">
    <property type="entry name" value="S_TKc"/>
    <property type="match status" value="1"/>
</dbReference>
<dbReference type="GO" id="GO:0004674">
    <property type="term" value="F:protein serine/threonine kinase activity"/>
    <property type="evidence" value="ECO:0007669"/>
    <property type="project" value="UniProtKB-KW"/>
</dbReference>
<name>A0A3R7NVU8_9TRYP</name>
<evidence type="ECO:0000256" key="1">
    <source>
        <dbReference type="ARBA" id="ARBA00022527"/>
    </source>
</evidence>
<evidence type="ECO:0000256" key="5">
    <source>
        <dbReference type="ARBA" id="ARBA00022840"/>
    </source>
</evidence>
<dbReference type="PANTHER" id="PTHR24351">
    <property type="entry name" value="RIBOSOMAL PROTEIN S6 KINASE"/>
    <property type="match status" value="1"/>
</dbReference>
<sequence>MTPEPRYDYGTVVAALSRTVVFKQNRHPRYPAGPVALKVTAGPSPLLPATCQQDTSPAAGPAGDGATHPTLHEARIYARVCPHPSIPAFVECVEDSFDTSRFRAEERQCGVQRLPVLVTQFVKAASVDRFFHTFRVLRWSVAVRVAHQVASVLRHVHSKGVVYGDLKLPNVLLGGKGDVWLVDFASATVVHCGADGAERRGGRVSREELARGITPHLRAPELLPTTPAAGPEASLPHPFMVDFWAFGAFILEILTGRPFLGSFAECSGTYTQDELQTKVLEGCSLAKRRYGGAGGPRHPPGVWDALRDLLTGLLRRSPEQRLGFGGGWGEILRHRFFEAVEPDLREPFPEEYAEENDELTLGTVRVGRGEGREREVQLFPLSTVAAGTHMHLKRVASALL</sequence>
<dbReference type="InterPro" id="IPR011009">
    <property type="entry name" value="Kinase-like_dom_sf"/>
</dbReference>
<keyword evidence="4 8" id="KW-0418">Kinase</keyword>
<evidence type="ECO:0000256" key="3">
    <source>
        <dbReference type="ARBA" id="ARBA00022741"/>
    </source>
</evidence>
<dbReference type="RefSeq" id="XP_029226582.1">
    <property type="nucleotide sequence ID" value="XM_029373297.1"/>
</dbReference>
<dbReference type="EMBL" id="MKKU01000435">
    <property type="protein sequence ID" value="RNF12604.1"/>
    <property type="molecule type" value="Genomic_DNA"/>
</dbReference>
<keyword evidence="2 8" id="KW-0808">Transferase</keyword>
<evidence type="ECO:0000256" key="2">
    <source>
        <dbReference type="ARBA" id="ARBA00022679"/>
    </source>
</evidence>
<accession>A0A3R7NVU8</accession>
<gene>
    <name evidence="8" type="ORF">Tco025E_06420</name>
</gene>
<dbReference type="SUPFAM" id="SSF56112">
    <property type="entry name" value="Protein kinase-like (PK-like)"/>
    <property type="match status" value="1"/>
</dbReference>
<dbReference type="InterPro" id="IPR008271">
    <property type="entry name" value="Ser/Thr_kinase_AS"/>
</dbReference>
<proteinExistence type="predicted"/>
<keyword evidence="1" id="KW-0723">Serine/threonine-protein kinase</keyword>
<protein>
    <submittedName>
        <fullName evidence="8">Protein kinase</fullName>
        <ecNumber evidence="8">2.7.11.-</ecNumber>
    </submittedName>
</protein>
<feature type="region of interest" description="Disordered" evidence="6">
    <location>
        <begin position="48"/>
        <end position="67"/>
    </location>
</feature>
<keyword evidence="3" id="KW-0547">Nucleotide-binding</keyword>
<dbReference type="PROSITE" id="PS00108">
    <property type="entry name" value="PROTEIN_KINASE_ST"/>
    <property type="match status" value="1"/>
</dbReference>
<dbReference type="Proteomes" id="UP000284403">
    <property type="component" value="Unassembled WGS sequence"/>
</dbReference>
<organism evidence="8 9">
    <name type="scientific">Trypanosoma conorhini</name>
    <dbReference type="NCBI Taxonomy" id="83891"/>
    <lineage>
        <taxon>Eukaryota</taxon>
        <taxon>Discoba</taxon>
        <taxon>Euglenozoa</taxon>
        <taxon>Kinetoplastea</taxon>
        <taxon>Metakinetoplastina</taxon>
        <taxon>Trypanosomatida</taxon>
        <taxon>Trypanosomatidae</taxon>
        <taxon>Trypanosoma</taxon>
    </lineage>
</organism>
<evidence type="ECO:0000313" key="8">
    <source>
        <dbReference type="EMBL" id="RNF12604.1"/>
    </source>
</evidence>
<dbReference type="Pfam" id="PF00069">
    <property type="entry name" value="Pkinase"/>
    <property type="match status" value="1"/>
</dbReference>
<dbReference type="GO" id="GO:0005524">
    <property type="term" value="F:ATP binding"/>
    <property type="evidence" value="ECO:0007669"/>
    <property type="project" value="UniProtKB-KW"/>
</dbReference>
<dbReference type="GeneID" id="40320031"/>
<evidence type="ECO:0000313" key="9">
    <source>
        <dbReference type="Proteomes" id="UP000284403"/>
    </source>
</evidence>
<reference evidence="8 9" key="1">
    <citation type="journal article" date="2018" name="BMC Genomics">
        <title>Genomic comparison of Trypanosoma conorhini and Trypanosoma rangeli to Trypanosoma cruzi strains of high and low virulence.</title>
        <authorList>
            <person name="Bradwell K.R."/>
            <person name="Koparde V.N."/>
            <person name="Matveyev A.V."/>
            <person name="Serrano M.G."/>
            <person name="Alves J.M."/>
            <person name="Parikh H."/>
            <person name="Huang B."/>
            <person name="Lee V."/>
            <person name="Espinosa-Alvarez O."/>
            <person name="Ortiz P.A."/>
            <person name="Costa-Martins A.G."/>
            <person name="Teixeira M.M."/>
            <person name="Buck G.A."/>
        </authorList>
    </citation>
    <scope>NUCLEOTIDE SEQUENCE [LARGE SCALE GENOMIC DNA]</scope>
    <source>
        <strain evidence="8 9">025E</strain>
    </source>
</reference>
<dbReference type="InterPro" id="IPR000719">
    <property type="entry name" value="Prot_kinase_dom"/>
</dbReference>
<evidence type="ECO:0000256" key="6">
    <source>
        <dbReference type="SAM" id="MobiDB-lite"/>
    </source>
</evidence>
<dbReference type="OrthoDB" id="346907at2759"/>
<dbReference type="EC" id="2.7.11.-" evidence="8"/>
<evidence type="ECO:0000259" key="7">
    <source>
        <dbReference type="PROSITE" id="PS50011"/>
    </source>
</evidence>
<evidence type="ECO:0000256" key="4">
    <source>
        <dbReference type="ARBA" id="ARBA00022777"/>
    </source>
</evidence>
<comment type="caution">
    <text evidence="8">The sequence shown here is derived from an EMBL/GenBank/DDBJ whole genome shotgun (WGS) entry which is preliminary data.</text>
</comment>